<proteinExistence type="predicted"/>
<evidence type="ECO:0000313" key="2">
    <source>
        <dbReference type="Proteomes" id="UP000184080"/>
    </source>
</evidence>
<protein>
    <submittedName>
        <fullName evidence="1">Uncharacterized protein</fullName>
    </submittedName>
</protein>
<evidence type="ECO:0000313" key="1">
    <source>
        <dbReference type="EMBL" id="SHI57590.1"/>
    </source>
</evidence>
<organism evidence="1 2">
    <name type="scientific">Clostridium amylolyticum</name>
    <dbReference type="NCBI Taxonomy" id="1121298"/>
    <lineage>
        <taxon>Bacteria</taxon>
        <taxon>Bacillati</taxon>
        <taxon>Bacillota</taxon>
        <taxon>Clostridia</taxon>
        <taxon>Eubacteriales</taxon>
        <taxon>Clostridiaceae</taxon>
        <taxon>Clostridium</taxon>
    </lineage>
</organism>
<dbReference type="AlphaFoldDB" id="A0A1M6C965"/>
<dbReference type="Proteomes" id="UP000184080">
    <property type="component" value="Unassembled WGS sequence"/>
</dbReference>
<accession>A0A1M6C965</accession>
<keyword evidence="2" id="KW-1185">Reference proteome</keyword>
<gene>
    <name evidence="1" type="ORF">SAMN05444401_1049</name>
</gene>
<sequence length="198" mass="23631">MANYRRLQSSFWQDNFVLGLNTEEKLFYMYLLTNSRTNQCGIYSFSSLVASIELDLTQGKVMELLHKFIYRGKILYDKTTEEIMILNWYKYNINSKKNIRAINYELKEVKNYNFIAKLYELCNTKEIDIYNMFKDIIMVENKEKNELEVSSQEIKHTINEMKNGNNEEVYFKSSVHNIDKKIEAYKNKPNNNTMNLEA</sequence>
<dbReference type="STRING" id="1121298.SAMN05444401_1049"/>
<dbReference type="RefSeq" id="WP_073004284.1">
    <property type="nucleotide sequence ID" value="NZ_FQZO01000001.1"/>
</dbReference>
<reference evidence="1 2" key="1">
    <citation type="submission" date="2016-11" db="EMBL/GenBank/DDBJ databases">
        <authorList>
            <person name="Jaros S."/>
            <person name="Januszkiewicz K."/>
            <person name="Wedrychowicz H."/>
        </authorList>
    </citation>
    <scope>NUCLEOTIDE SEQUENCE [LARGE SCALE GENOMIC DNA]</scope>
    <source>
        <strain evidence="1 2">DSM 21864</strain>
    </source>
</reference>
<dbReference type="OrthoDB" id="3199595at2"/>
<dbReference type="EMBL" id="FQZO01000001">
    <property type="protein sequence ID" value="SHI57590.1"/>
    <property type="molecule type" value="Genomic_DNA"/>
</dbReference>
<name>A0A1M6C965_9CLOT</name>